<dbReference type="AlphaFoldDB" id="A0A078KVG9"/>
<evidence type="ECO:0000313" key="2">
    <source>
        <dbReference type="Proteomes" id="UP000044071"/>
    </source>
</evidence>
<reference evidence="1 2" key="1">
    <citation type="submission" date="2014-06" db="EMBL/GenBank/DDBJ databases">
        <authorList>
            <person name="Urmite Genomes Urmite Genomes"/>
        </authorList>
    </citation>
    <scope>NUCLEOTIDE SEQUENCE [LARGE SCALE GENOMIC DNA]</scope>
</reference>
<protein>
    <recommendedName>
        <fullName evidence="3">Coiled-coil protein</fullName>
    </recommendedName>
</protein>
<dbReference type="RefSeq" id="WP_043873408.1">
    <property type="nucleotide sequence ID" value="NZ_CCVW01000001.1"/>
</dbReference>
<accession>A0A078KVG9</accession>
<dbReference type="eggNOG" id="COG0666">
    <property type="taxonomic scope" value="Bacteria"/>
</dbReference>
<gene>
    <name evidence="1" type="ORF">BN59_01266</name>
</gene>
<sequence>MPFYNLIRNRLLEAGINLESSDLENSAVIEYMVFEKADCLHGIHSKPLPGAFRFIGEGNNPDIRLEPNDEPELPRSFFKFSSQLTSMASRSALHHTLIKFFDYFTSARLPIKQGLKHTKLFNFYLPNNEIEEAIQSSTLYQAAGSLEGKGLHGLLKLKKKLERYEFCFPKSNNFVQLLQNRIQEHVERFLYPKQIEQHNTVLQRELELQDAICGQERKFNESFLELGLKLSSLIENKSEEYANVARASEKLLINLSEARRAFFATNPTLLRLSVFKTHCMTHIEDAKEEFAKYRQDGAWYSELHPFFQGLIDCCRALVGIVSALTVIPAVLVEVYAPHGFLGTFFQRLKTDSLKKLESFEHNILDDEGVMRELETTLTAQFI</sequence>
<keyword evidence="2" id="KW-1185">Reference proteome</keyword>
<dbReference type="Proteomes" id="UP000044071">
    <property type="component" value="Unassembled WGS sequence"/>
</dbReference>
<evidence type="ECO:0000313" key="1">
    <source>
        <dbReference type="EMBL" id="CDZ76987.1"/>
    </source>
</evidence>
<proteinExistence type="predicted"/>
<organism evidence="1 2">
    <name type="scientific">Legionella massiliensis</name>
    <dbReference type="NCBI Taxonomy" id="1034943"/>
    <lineage>
        <taxon>Bacteria</taxon>
        <taxon>Pseudomonadati</taxon>
        <taxon>Pseudomonadota</taxon>
        <taxon>Gammaproteobacteria</taxon>
        <taxon>Legionellales</taxon>
        <taxon>Legionellaceae</taxon>
        <taxon>Legionella</taxon>
    </lineage>
</organism>
<evidence type="ECO:0008006" key="3">
    <source>
        <dbReference type="Google" id="ProtNLM"/>
    </source>
</evidence>
<dbReference type="EMBL" id="CCSB01000001">
    <property type="protein sequence ID" value="CDZ76987.1"/>
    <property type="molecule type" value="Genomic_DNA"/>
</dbReference>
<name>A0A078KVG9_9GAMM</name>
<dbReference type="STRING" id="1034943.BN59_01266"/>
<dbReference type="OrthoDB" id="5654282at2"/>